<comment type="subcellular location">
    <subcellularLocation>
        <location evidence="1">Cell membrane</location>
        <topology evidence="1">Multi-pass membrane protein</topology>
    </subcellularLocation>
</comment>
<dbReference type="GO" id="GO:0005886">
    <property type="term" value="C:plasma membrane"/>
    <property type="evidence" value="ECO:0007669"/>
    <property type="project" value="UniProtKB-SubCell"/>
</dbReference>
<name>A0A6J6D738_9ZZZZ</name>
<dbReference type="SMART" id="SM00014">
    <property type="entry name" value="acidPPc"/>
    <property type="match status" value="1"/>
</dbReference>
<sequence length="180" mass="19592">MSLADRVAAFDASADRALEPWRDRRGVDRVFHLASTVGDFSLVWQLIGAVVGLLVRRDWREWLVFAALIGVESLIVNQVIKRMFRRTRPTETGDPRFPVRRPRTSSFPSGHASSAAFAATLLTVWTSWPWAPLWFAIALVVATSRAVVRIHHPSDVVGGLVVGLGLAAIALLSGAAATLG</sequence>
<evidence type="ECO:0000256" key="3">
    <source>
        <dbReference type="ARBA" id="ARBA00022692"/>
    </source>
</evidence>
<evidence type="ECO:0000256" key="2">
    <source>
        <dbReference type="ARBA" id="ARBA00022475"/>
    </source>
</evidence>
<evidence type="ECO:0000256" key="1">
    <source>
        <dbReference type="ARBA" id="ARBA00004651"/>
    </source>
</evidence>
<evidence type="ECO:0000313" key="9">
    <source>
        <dbReference type="EMBL" id="CAB4559637.1"/>
    </source>
</evidence>
<proteinExistence type="predicted"/>
<feature type="domain" description="Phosphatidic acid phosphatase type 2/haloperoxidase" evidence="8">
    <location>
        <begin position="62"/>
        <end position="171"/>
    </location>
</feature>
<feature type="transmembrane region" description="Helical" evidence="7">
    <location>
        <begin position="62"/>
        <end position="80"/>
    </location>
</feature>
<dbReference type="PANTHER" id="PTHR14969:SF62">
    <property type="entry name" value="DECAPRENYLPHOSPHORYL-5-PHOSPHORIBOSE PHOSPHATASE RV3807C-RELATED"/>
    <property type="match status" value="1"/>
</dbReference>
<feature type="transmembrane region" description="Helical" evidence="7">
    <location>
        <begin position="160"/>
        <end position="179"/>
    </location>
</feature>
<gene>
    <name evidence="9" type="ORF">UFOPK1493_01682</name>
</gene>
<protein>
    <submittedName>
        <fullName evidence="9">Unannotated protein</fullName>
    </submittedName>
</protein>
<dbReference type="EMBL" id="CAEZSR010000054">
    <property type="protein sequence ID" value="CAB4559637.1"/>
    <property type="molecule type" value="Genomic_DNA"/>
</dbReference>
<dbReference type="InterPro" id="IPR036938">
    <property type="entry name" value="PAP2/HPO_sf"/>
</dbReference>
<keyword evidence="4" id="KW-0378">Hydrolase</keyword>
<evidence type="ECO:0000256" key="4">
    <source>
        <dbReference type="ARBA" id="ARBA00022801"/>
    </source>
</evidence>
<dbReference type="SUPFAM" id="SSF48317">
    <property type="entry name" value="Acid phosphatase/Vanadium-dependent haloperoxidase"/>
    <property type="match status" value="1"/>
</dbReference>
<dbReference type="Gene3D" id="1.20.144.10">
    <property type="entry name" value="Phosphatidic acid phosphatase type 2/haloperoxidase"/>
    <property type="match status" value="1"/>
</dbReference>
<feature type="transmembrane region" description="Helical" evidence="7">
    <location>
        <begin position="30"/>
        <end position="56"/>
    </location>
</feature>
<evidence type="ECO:0000256" key="7">
    <source>
        <dbReference type="SAM" id="Phobius"/>
    </source>
</evidence>
<dbReference type="GO" id="GO:0016787">
    <property type="term" value="F:hydrolase activity"/>
    <property type="evidence" value="ECO:0007669"/>
    <property type="project" value="UniProtKB-KW"/>
</dbReference>
<evidence type="ECO:0000256" key="5">
    <source>
        <dbReference type="ARBA" id="ARBA00022989"/>
    </source>
</evidence>
<reference evidence="9" key="1">
    <citation type="submission" date="2020-05" db="EMBL/GenBank/DDBJ databases">
        <authorList>
            <person name="Chiriac C."/>
            <person name="Salcher M."/>
            <person name="Ghai R."/>
            <person name="Kavagutti S V."/>
        </authorList>
    </citation>
    <scope>NUCLEOTIDE SEQUENCE</scope>
</reference>
<keyword evidence="2" id="KW-1003">Cell membrane</keyword>
<keyword evidence="5 7" id="KW-1133">Transmembrane helix</keyword>
<keyword evidence="6 7" id="KW-0472">Membrane</keyword>
<dbReference type="AlphaFoldDB" id="A0A6J6D738"/>
<dbReference type="InterPro" id="IPR000326">
    <property type="entry name" value="PAP2/HPO"/>
</dbReference>
<keyword evidence="3 7" id="KW-0812">Transmembrane</keyword>
<evidence type="ECO:0000256" key="6">
    <source>
        <dbReference type="ARBA" id="ARBA00023136"/>
    </source>
</evidence>
<dbReference type="Pfam" id="PF01569">
    <property type="entry name" value="PAP2"/>
    <property type="match status" value="1"/>
</dbReference>
<dbReference type="PANTHER" id="PTHR14969">
    <property type="entry name" value="SPHINGOSINE-1-PHOSPHATE PHOSPHOHYDROLASE"/>
    <property type="match status" value="1"/>
</dbReference>
<feature type="transmembrane region" description="Helical" evidence="7">
    <location>
        <begin position="131"/>
        <end position="148"/>
    </location>
</feature>
<evidence type="ECO:0000259" key="8">
    <source>
        <dbReference type="SMART" id="SM00014"/>
    </source>
</evidence>
<accession>A0A6J6D738</accession>
<organism evidence="9">
    <name type="scientific">freshwater metagenome</name>
    <dbReference type="NCBI Taxonomy" id="449393"/>
    <lineage>
        <taxon>unclassified sequences</taxon>
        <taxon>metagenomes</taxon>
        <taxon>ecological metagenomes</taxon>
    </lineage>
</organism>